<evidence type="ECO:0000259" key="3">
    <source>
        <dbReference type="Pfam" id="PF07940"/>
    </source>
</evidence>
<accession>A0A4S8MSP2</accession>
<reference evidence="4 5" key="1">
    <citation type="journal article" date="2019" name="Nat. Ecol. Evol.">
        <title>Megaphylogeny resolves global patterns of mushroom evolution.</title>
        <authorList>
            <person name="Varga T."/>
            <person name="Krizsan K."/>
            <person name="Foldi C."/>
            <person name="Dima B."/>
            <person name="Sanchez-Garcia M."/>
            <person name="Sanchez-Ramirez S."/>
            <person name="Szollosi G.J."/>
            <person name="Szarkandi J.G."/>
            <person name="Papp V."/>
            <person name="Albert L."/>
            <person name="Andreopoulos W."/>
            <person name="Angelini C."/>
            <person name="Antonin V."/>
            <person name="Barry K.W."/>
            <person name="Bougher N.L."/>
            <person name="Buchanan P."/>
            <person name="Buyck B."/>
            <person name="Bense V."/>
            <person name="Catcheside P."/>
            <person name="Chovatia M."/>
            <person name="Cooper J."/>
            <person name="Damon W."/>
            <person name="Desjardin D."/>
            <person name="Finy P."/>
            <person name="Geml J."/>
            <person name="Haridas S."/>
            <person name="Hughes K."/>
            <person name="Justo A."/>
            <person name="Karasinski D."/>
            <person name="Kautmanova I."/>
            <person name="Kiss B."/>
            <person name="Kocsube S."/>
            <person name="Kotiranta H."/>
            <person name="LaButti K.M."/>
            <person name="Lechner B.E."/>
            <person name="Liimatainen K."/>
            <person name="Lipzen A."/>
            <person name="Lukacs Z."/>
            <person name="Mihaltcheva S."/>
            <person name="Morgado L.N."/>
            <person name="Niskanen T."/>
            <person name="Noordeloos M.E."/>
            <person name="Ohm R.A."/>
            <person name="Ortiz-Santana B."/>
            <person name="Ovrebo C."/>
            <person name="Racz N."/>
            <person name="Riley R."/>
            <person name="Savchenko A."/>
            <person name="Shiryaev A."/>
            <person name="Soop K."/>
            <person name="Spirin V."/>
            <person name="Szebenyi C."/>
            <person name="Tomsovsky M."/>
            <person name="Tulloss R.E."/>
            <person name="Uehling J."/>
            <person name="Grigoriev I.V."/>
            <person name="Vagvolgyi C."/>
            <person name="Papp T."/>
            <person name="Martin F.M."/>
            <person name="Miettinen O."/>
            <person name="Hibbett D.S."/>
            <person name="Nagy L.G."/>
        </authorList>
    </citation>
    <scope>NUCLEOTIDE SEQUENCE [LARGE SCALE GENOMIC DNA]</scope>
    <source>
        <strain evidence="4 5">CBS 962.96</strain>
    </source>
</reference>
<dbReference type="InterPro" id="IPR012480">
    <property type="entry name" value="Hepar_II_III_C"/>
</dbReference>
<keyword evidence="2" id="KW-1133">Transmembrane helix</keyword>
<proteinExistence type="predicted"/>
<dbReference type="Proteomes" id="UP000297245">
    <property type="component" value="Unassembled WGS sequence"/>
</dbReference>
<dbReference type="InterPro" id="IPR008929">
    <property type="entry name" value="Chondroitin_lyas"/>
</dbReference>
<name>A0A4S8MSP2_DENBC</name>
<dbReference type="Gene3D" id="2.70.98.70">
    <property type="match status" value="1"/>
</dbReference>
<dbReference type="Pfam" id="PF07940">
    <property type="entry name" value="Hepar_II_III_C"/>
    <property type="match status" value="1"/>
</dbReference>
<dbReference type="PANTHER" id="PTHR38045">
    <property type="entry name" value="CHROMOSOME 1, WHOLE GENOME SHOTGUN SEQUENCE"/>
    <property type="match status" value="1"/>
</dbReference>
<dbReference type="EMBL" id="ML179045">
    <property type="protein sequence ID" value="THV06002.1"/>
    <property type="molecule type" value="Genomic_DNA"/>
</dbReference>
<dbReference type="PANTHER" id="PTHR38045:SF1">
    <property type="entry name" value="HEPARINASE II_III-LIKE PROTEIN"/>
    <property type="match status" value="1"/>
</dbReference>
<dbReference type="OrthoDB" id="3476529at2759"/>
<organism evidence="4 5">
    <name type="scientific">Dendrothele bispora (strain CBS 962.96)</name>
    <dbReference type="NCBI Taxonomy" id="1314807"/>
    <lineage>
        <taxon>Eukaryota</taxon>
        <taxon>Fungi</taxon>
        <taxon>Dikarya</taxon>
        <taxon>Basidiomycota</taxon>
        <taxon>Agaricomycotina</taxon>
        <taxon>Agaricomycetes</taxon>
        <taxon>Agaricomycetidae</taxon>
        <taxon>Agaricales</taxon>
        <taxon>Agaricales incertae sedis</taxon>
        <taxon>Dendrothele</taxon>
    </lineage>
</organism>
<keyword evidence="2" id="KW-0472">Membrane</keyword>
<dbReference type="Gene3D" id="1.50.10.100">
    <property type="entry name" value="Chondroitin AC/alginate lyase"/>
    <property type="match status" value="1"/>
</dbReference>
<dbReference type="SUPFAM" id="SSF48230">
    <property type="entry name" value="Chondroitin AC/alginate lyase"/>
    <property type="match status" value="1"/>
</dbReference>
<evidence type="ECO:0000256" key="1">
    <source>
        <dbReference type="ARBA" id="ARBA00004196"/>
    </source>
</evidence>
<comment type="subcellular location">
    <subcellularLocation>
        <location evidence="1">Cell envelope</location>
    </subcellularLocation>
</comment>
<keyword evidence="5" id="KW-1185">Reference proteome</keyword>
<sequence length="779" mass="85846">MSGRDYNYTNNNAAQYSENSPYGSGDPYYAQSTGYITPASSPKKGTSKWVKLGIPVGIIVIAAAVVGGILGSKSSSTKSANTSANAADASSQASAKAELGVFATATDSEWMLPIYPSTTNAAAFSSPTFLPESNTVKTWPQDPWTPSSPSVTNLRADRPRLIAPSYKWQALPSLIESDAYLKSWNDTIFGNATDWYGQEPVVYNMDGDSGILDNAREIKQRIKAFSYAYRMTNDTKWVDRTWLEVKNAAGNYTTVFGPEEDKWNNGHFLDTAELAAAYGVAYDWLYDQWSDDQKSAMRWTLNLYALEAGVQGFTNDSVWTSWWKTNTTGNWNCVCNNGLTMASLAILEDDDTGNAQTLLGITVENAKENCALAVSDDGTWAETANYWYFGTTGHAEMTSSLLTATGSHFGLADVNTNFYKTGDFHMNAQGLTSLFNWGDHGPNKYSATANSILLYASLYDQPQYALYQRDQHDAADPWSMFWYDPSVSGAFWDQKPLDAFFDNDLDQWVAMRSTWTDLKGSYVAMKAGKNQGHQTHNDLDVGDFVIDALGTRWAGELGSGDYRSPDYFSNDTQTSARWMYYRKMTEGQNTILVNKQNQNVGAAPKILNKGSTGEKQGSSTVMQVDKDSTAFWVADITSAYEDVTTAKRGVRFLNGRKQILIQDEITTSSSFQWRMHTNATVEPSGSSATLKLDGQQMTVQILSPSSGATFTTSEAKRFDTDPTPPVADQENPGVTVLIIELPAGTYNLQVLFTPEWNDGTEAVTPKSVNLDQWALRSHD</sequence>
<feature type="domain" description="Heparinase II/III-like C-terminal" evidence="3">
    <location>
        <begin position="521"/>
        <end position="715"/>
    </location>
</feature>
<evidence type="ECO:0000313" key="4">
    <source>
        <dbReference type="EMBL" id="THV06002.1"/>
    </source>
</evidence>
<keyword evidence="2" id="KW-0812">Transmembrane</keyword>
<protein>
    <recommendedName>
        <fullName evidence="3">Heparinase II/III-like C-terminal domain-containing protein</fullName>
    </recommendedName>
</protein>
<evidence type="ECO:0000256" key="2">
    <source>
        <dbReference type="SAM" id="Phobius"/>
    </source>
</evidence>
<feature type="transmembrane region" description="Helical" evidence="2">
    <location>
        <begin position="52"/>
        <end position="71"/>
    </location>
</feature>
<dbReference type="AlphaFoldDB" id="A0A4S8MSP2"/>
<evidence type="ECO:0000313" key="5">
    <source>
        <dbReference type="Proteomes" id="UP000297245"/>
    </source>
</evidence>
<gene>
    <name evidence="4" type="ORF">K435DRAFT_744215</name>
</gene>
<dbReference type="GO" id="GO:0016829">
    <property type="term" value="F:lyase activity"/>
    <property type="evidence" value="ECO:0007669"/>
    <property type="project" value="InterPro"/>
</dbReference>